<dbReference type="Gene3D" id="2.40.330.10">
    <property type="entry name" value="DNA-binding pseudobarrel domain"/>
    <property type="match status" value="1"/>
</dbReference>
<evidence type="ECO:0000256" key="5">
    <source>
        <dbReference type="ARBA" id="ARBA00023242"/>
    </source>
</evidence>
<evidence type="ECO:0000256" key="4">
    <source>
        <dbReference type="ARBA" id="ARBA00023163"/>
    </source>
</evidence>
<keyword evidence="8" id="KW-1185">Reference proteome</keyword>
<protein>
    <submittedName>
        <fullName evidence="7">B3 DNA binding domain containing protein</fullName>
    </submittedName>
</protein>
<dbReference type="InterPro" id="IPR015300">
    <property type="entry name" value="DNA-bd_pseudobarrel_sf"/>
</dbReference>
<dbReference type="Pfam" id="PF02362">
    <property type="entry name" value="B3"/>
    <property type="match status" value="1"/>
</dbReference>
<keyword evidence="5" id="KW-0539">Nucleus</keyword>
<feature type="domain" description="TF-B3" evidence="6">
    <location>
        <begin position="1"/>
        <end position="73"/>
    </location>
</feature>
<dbReference type="Proteomes" id="UP000237000">
    <property type="component" value="Unassembled WGS sequence"/>
</dbReference>
<dbReference type="CDD" id="cd10017">
    <property type="entry name" value="B3_DNA"/>
    <property type="match status" value="1"/>
</dbReference>
<evidence type="ECO:0000259" key="6">
    <source>
        <dbReference type="PROSITE" id="PS50863"/>
    </source>
</evidence>
<proteinExistence type="predicted"/>
<reference evidence="8" key="1">
    <citation type="submission" date="2016-06" db="EMBL/GenBank/DDBJ databases">
        <title>Parallel loss of symbiosis genes in relatives of nitrogen-fixing non-legume Parasponia.</title>
        <authorList>
            <person name="Van Velzen R."/>
            <person name="Holmer R."/>
            <person name="Bu F."/>
            <person name="Rutten L."/>
            <person name="Van Zeijl A."/>
            <person name="Liu W."/>
            <person name="Santuari L."/>
            <person name="Cao Q."/>
            <person name="Sharma T."/>
            <person name="Shen D."/>
            <person name="Roswanjaya Y."/>
            <person name="Wardhani T."/>
            <person name="Kalhor M.S."/>
            <person name="Jansen J."/>
            <person name="Van den Hoogen J."/>
            <person name="Gungor B."/>
            <person name="Hartog M."/>
            <person name="Hontelez J."/>
            <person name="Verver J."/>
            <person name="Yang W.-C."/>
            <person name="Schijlen E."/>
            <person name="Repin R."/>
            <person name="Schilthuizen M."/>
            <person name="Schranz E."/>
            <person name="Heidstra R."/>
            <person name="Miyata K."/>
            <person name="Fedorova E."/>
            <person name="Kohlen W."/>
            <person name="Bisseling T."/>
            <person name="Smit S."/>
            <person name="Geurts R."/>
        </authorList>
    </citation>
    <scope>NUCLEOTIDE SEQUENCE [LARGE SCALE GENOMIC DNA]</scope>
    <source>
        <strain evidence="8">cv. RG33-2</strain>
    </source>
</reference>
<dbReference type="STRING" id="63057.A0A2P5DL34"/>
<evidence type="ECO:0000256" key="2">
    <source>
        <dbReference type="ARBA" id="ARBA00023015"/>
    </source>
</evidence>
<keyword evidence="4" id="KW-0804">Transcription</keyword>
<dbReference type="GO" id="GO:0003677">
    <property type="term" value="F:DNA binding"/>
    <property type="evidence" value="ECO:0007669"/>
    <property type="project" value="UniProtKB-KW"/>
</dbReference>
<dbReference type="OrthoDB" id="2020802at2759"/>
<dbReference type="PROSITE" id="PS50863">
    <property type="entry name" value="B3"/>
    <property type="match status" value="1"/>
</dbReference>
<evidence type="ECO:0000256" key="3">
    <source>
        <dbReference type="ARBA" id="ARBA00023125"/>
    </source>
</evidence>
<dbReference type="AlphaFoldDB" id="A0A2P5DL34"/>
<sequence>MEVEFHDRTMRSWKFRYCYLRTSQSSAFRNGWSSFVKEKGLKANDTIVFYLCEEARVDDDNDDKGGLLVEGAKYYTLVLDCIISKANS</sequence>
<keyword evidence="2" id="KW-0805">Transcription regulation</keyword>
<keyword evidence="3" id="KW-0238">DNA-binding</keyword>
<dbReference type="EMBL" id="JXTC01000263">
    <property type="protein sequence ID" value="PON74020.1"/>
    <property type="molecule type" value="Genomic_DNA"/>
</dbReference>
<dbReference type="PANTHER" id="PTHR31140">
    <property type="entry name" value="B3 DOMAIN-CONTAINING TRANSCRIPTION FACTOR ABI3"/>
    <property type="match status" value="1"/>
</dbReference>
<dbReference type="GO" id="GO:0003700">
    <property type="term" value="F:DNA-binding transcription factor activity"/>
    <property type="evidence" value="ECO:0007669"/>
    <property type="project" value="InterPro"/>
</dbReference>
<name>A0A2P5DL34_TREOI</name>
<accession>A0A2P5DL34</accession>
<evidence type="ECO:0000313" key="7">
    <source>
        <dbReference type="EMBL" id="PON74020.1"/>
    </source>
</evidence>
<dbReference type="PANTHER" id="PTHR31140:SF58">
    <property type="entry name" value="DNA-BINDING PROTEIN RAV1"/>
    <property type="match status" value="1"/>
</dbReference>
<dbReference type="InParanoid" id="A0A2P5DL34"/>
<dbReference type="SUPFAM" id="SSF101936">
    <property type="entry name" value="DNA-binding pseudobarrel domain"/>
    <property type="match status" value="1"/>
</dbReference>
<dbReference type="InterPro" id="IPR044800">
    <property type="entry name" value="LEC2-like"/>
</dbReference>
<dbReference type="GO" id="GO:0005634">
    <property type="term" value="C:nucleus"/>
    <property type="evidence" value="ECO:0007669"/>
    <property type="project" value="UniProtKB-SubCell"/>
</dbReference>
<evidence type="ECO:0000313" key="8">
    <source>
        <dbReference type="Proteomes" id="UP000237000"/>
    </source>
</evidence>
<comment type="subcellular location">
    <subcellularLocation>
        <location evidence="1">Nucleus</location>
    </subcellularLocation>
</comment>
<dbReference type="InterPro" id="IPR003340">
    <property type="entry name" value="B3_DNA-bd"/>
</dbReference>
<organism evidence="7 8">
    <name type="scientific">Trema orientale</name>
    <name type="common">Charcoal tree</name>
    <name type="synonym">Celtis orientalis</name>
    <dbReference type="NCBI Taxonomy" id="63057"/>
    <lineage>
        <taxon>Eukaryota</taxon>
        <taxon>Viridiplantae</taxon>
        <taxon>Streptophyta</taxon>
        <taxon>Embryophyta</taxon>
        <taxon>Tracheophyta</taxon>
        <taxon>Spermatophyta</taxon>
        <taxon>Magnoliopsida</taxon>
        <taxon>eudicotyledons</taxon>
        <taxon>Gunneridae</taxon>
        <taxon>Pentapetalae</taxon>
        <taxon>rosids</taxon>
        <taxon>fabids</taxon>
        <taxon>Rosales</taxon>
        <taxon>Cannabaceae</taxon>
        <taxon>Trema</taxon>
    </lineage>
</organism>
<comment type="caution">
    <text evidence="7">The sequence shown here is derived from an EMBL/GenBank/DDBJ whole genome shotgun (WGS) entry which is preliminary data.</text>
</comment>
<gene>
    <name evidence="7" type="ORF">TorRG33x02_247970</name>
</gene>
<evidence type="ECO:0000256" key="1">
    <source>
        <dbReference type="ARBA" id="ARBA00004123"/>
    </source>
</evidence>